<comment type="caution">
    <text evidence="1">The sequence shown here is derived from an EMBL/GenBank/DDBJ whole genome shotgun (WGS) entry which is preliminary data.</text>
</comment>
<organism evidence="1 2">
    <name type="scientific">Phytophthora megakarya</name>
    <dbReference type="NCBI Taxonomy" id="4795"/>
    <lineage>
        <taxon>Eukaryota</taxon>
        <taxon>Sar</taxon>
        <taxon>Stramenopiles</taxon>
        <taxon>Oomycota</taxon>
        <taxon>Peronosporomycetes</taxon>
        <taxon>Peronosporales</taxon>
        <taxon>Peronosporaceae</taxon>
        <taxon>Phytophthora</taxon>
    </lineage>
</organism>
<dbReference type="EMBL" id="NBNE01006049">
    <property type="protein sequence ID" value="OWZ02617.1"/>
    <property type="molecule type" value="Genomic_DNA"/>
</dbReference>
<name>A0A225VCW0_9STRA</name>
<reference evidence="2" key="1">
    <citation type="submission" date="2017-03" db="EMBL/GenBank/DDBJ databases">
        <title>Phytopthora megakarya and P. palmivora, two closely related causual agents of cacao black pod achieved similar genome size and gene model numbers by different mechanisms.</title>
        <authorList>
            <person name="Ali S."/>
            <person name="Shao J."/>
            <person name="Larry D.J."/>
            <person name="Kronmiller B."/>
            <person name="Shen D."/>
            <person name="Strem M.D."/>
            <person name="Melnick R.L."/>
            <person name="Guiltinan M.J."/>
            <person name="Tyler B.M."/>
            <person name="Meinhardt L.W."/>
            <person name="Bailey B.A."/>
        </authorList>
    </citation>
    <scope>NUCLEOTIDE SEQUENCE [LARGE SCALE GENOMIC DNA]</scope>
    <source>
        <strain evidence="2">zdho120</strain>
    </source>
</reference>
<proteinExistence type="predicted"/>
<dbReference type="STRING" id="4795.A0A225VCW0"/>
<sequence>MVCTLKDPTWTPGHIMYLEQLSQLGLTTRSIVPYLLWTSRNKLHFENQVPLNPSAACYTVYAPFGAHFRSLLRVSSHLTHSRMLKCLQCLRISTRLGRIIRGKSRLFNIRIPALYLNSSGRLREPPPRSILNI</sequence>
<evidence type="ECO:0000313" key="2">
    <source>
        <dbReference type="Proteomes" id="UP000198211"/>
    </source>
</evidence>
<dbReference type="AlphaFoldDB" id="A0A225VCW0"/>
<protein>
    <submittedName>
        <fullName evidence="1">Uncharacterized protein</fullName>
    </submittedName>
</protein>
<dbReference type="Proteomes" id="UP000198211">
    <property type="component" value="Unassembled WGS sequence"/>
</dbReference>
<accession>A0A225VCW0</accession>
<evidence type="ECO:0000313" key="1">
    <source>
        <dbReference type="EMBL" id="OWZ02617.1"/>
    </source>
</evidence>
<keyword evidence="2" id="KW-1185">Reference proteome</keyword>
<dbReference type="OrthoDB" id="143667at2759"/>
<gene>
    <name evidence="1" type="ORF">PHMEG_00025793</name>
</gene>